<dbReference type="AlphaFoldDB" id="W8C9D6"/>
<protein>
    <submittedName>
        <fullName evidence="10">(Mediterranean fruit fly) hypothetical protein</fullName>
    </submittedName>
    <submittedName>
        <fullName evidence="12">Facilitated trehalose transporter Tret1</fullName>
    </submittedName>
</protein>
<evidence type="ECO:0000259" key="9">
    <source>
        <dbReference type="PROSITE" id="PS50850"/>
    </source>
</evidence>
<dbReference type="GO" id="GO:0005886">
    <property type="term" value="C:plasma membrane"/>
    <property type="evidence" value="ECO:0007669"/>
    <property type="project" value="UniProtKB-SubCell"/>
</dbReference>
<feature type="transmembrane region" description="Helical" evidence="8">
    <location>
        <begin position="118"/>
        <end position="139"/>
    </location>
</feature>
<comment type="subcellular location">
    <subcellularLocation>
        <location evidence="1">Cell membrane</location>
        <topology evidence="1">Multi-pass membrane protein</topology>
    </subcellularLocation>
</comment>
<dbReference type="InterPro" id="IPR036259">
    <property type="entry name" value="MFS_trans_sf"/>
</dbReference>
<dbReference type="EMBL" id="GAMC01002249">
    <property type="protein sequence ID" value="JAC04307.1"/>
    <property type="molecule type" value="mRNA"/>
</dbReference>
<evidence type="ECO:0000313" key="11">
    <source>
        <dbReference type="EMBL" id="CAD6997382.1"/>
    </source>
</evidence>
<dbReference type="InterPro" id="IPR050549">
    <property type="entry name" value="MFS_Trehalose_Transporter"/>
</dbReference>
<evidence type="ECO:0000256" key="1">
    <source>
        <dbReference type="ARBA" id="ARBA00004651"/>
    </source>
</evidence>
<reference evidence="10" key="3">
    <citation type="submission" date="2020-11" db="EMBL/GenBank/DDBJ databases">
        <authorList>
            <person name="Whitehead M."/>
        </authorList>
    </citation>
    <scope>NUCLEOTIDE SEQUENCE</scope>
    <source>
        <strain evidence="10">EGII</strain>
    </source>
</reference>
<dbReference type="SUPFAM" id="SSF103473">
    <property type="entry name" value="MFS general substrate transporter"/>
    <property type="match status" value="1"/>
</dbReference>
<keyword evidence="7 8" id="KW-0472">Membrane</keyword>
<proteinExistence type="evidence at transcript level"/>
<feature type="transmembrane region" description="Helical" evidence="8">
    <location>
        <begin position="333"/>
        <end position="356"/>
    </location>
</feature>
<feature type="transmembrane region" description="Helical" evidence="8">
    <location>
        <begin position="308"/>
        <end position="326"/>
    </location>
</feature>
<evidence type="ECO:0000256" key="5">
    <source>
        <dbReference type="ARBA" id="ARBA00022692"/>
    </source>
</evidence>
<gene>
    <name evidence="12" type="primary">TRET1</name>
    <name evidence="10" type="ORF">CCAP1982_LOCUS6019</name>
    <name evidence="11" type="ORF">CCAP1982_LOCUS6021</name>
</gene>
<keyword evidence="2" id="KW-0813">Transport</keyword>
<dbReference type="Proteomes" id="UP000606786">
    <property type="component" value="Unassembled WGS sequence"/>
</dbReference>
<keyword evidence="4" id="KW-0762">Sugar transport</keyword>
<dbReference type="FunFam" id="1.20.1250.20:FF:000218">
    <property type="entry name" value="facilitated trehalose transporter Tret1"/>
    <property type="match status" value="1"/>
</dbReference>
<evidence type="ECO:0000313" key="12">
    <source>
        <dbReference type="EMBL" id="JAC04307.1"/>
    </source>
</evidence>
<feature type="domain" description="Major facilitator superfamily (MFS) profile" evidence="9">
    <location>
        <begin position="21"/>
        <end position="460"/>
    </location>
</feature>
<keyword evidence="13" id="KW-1185">Reference proteome</keyword>
<dbReference type="InterPro" id="IPR005828">
    <property type="entry name" value="MFS_sugar_transport-like"/>
</dbReference>
<dbReference type="GeneID" id="101460043"/>
<dbReference type="Gene3D" id="1.20.1250.20">
    <property type="entry name" value="MFS general substrate transporter like domains"/>
    <property type="match status" value="1"/>
</dbReference>
<dbReference type="PROSITE" id="PS50850">
    <property type="entry name" value="MFS"/>
    <property type="match status" value="1"/>
</dbReference>
<dbReference type="EMBL" id="CAJHJT010000012">
    <property type="protein sequence ID" value="CAD6997380.1"/>
    <property type="molecule type" value="Genomic_DNA"/>
</dbReference>
<feature type="transmembrane region" description="Helical" evidence="8">
    <location>
        <begin position="406"/>
        <end position="425"/>
    </location>
</feature>
<keyword evidence="6 8" id="KW-1133">Transmembrane helix</keyword>
<reference evidence="12" key="1">
    <citation type="submission" date="2013-07" db="EMBL/GenBank/DDBJ databases">
        <authorList>
            <person name="Geib S."/>
        </authorList>
    </citation>
    <scope>NUCLEOTIDE SEQUENCE</scope>
</reference>
<feature type="transmembrane region" description="Helical" evidence="8">
    <location>
        <begin position="151"/>
        <end position="169"/>
    </location>
</feature>
<evidence type="ECO:0000256" key="2">
    <source>
        <dbReference type="ARBA" id="ARBA00022448"/>
    </source>
</evidence>
<dbReference type="KEGG" id="ccat:101460043"/>
<feature type="transmembrane region" description="Helical" evidence="8">
    <location>
        <begin position="268"/>
        <end position="288"/>
    </location>
</feature>
<evidence type="ECO:0000256" key="3">
    <source>
        <dbReference type="ARBA" id="ARBA00022475"/>
    </source>
</evidence>
<feature type="transmembrane region" description="Helical" evidence="8">
    <location>
        <begin position="92"/>
        <end position="112"/>
    </location>
</feature>
<keyword evidence="3" id="KW-1003">Cell membrane</keyword>
<evidence type="ECO:0000256" key="6">
    <source>
        <dbReference type="ARBA" id="ARBA00022989"/>
    </source>
</evidence>
<sequence length="469" mass="51335">MVCSQSSSGVFSREYRMQLLATLSVTIITFCNGAGIGWFAPMLTKFQSPTETPLGFTATVEEGSWIGALVCAGGVTGNLIFGVLLDLIGRKACIYILAIPHMCFWILVYYAPCIEYLYAARFASGITGGGTWVVIPIFIGEIADPTIRGRLMSLFTLTLNMGMTAGYILSSYVPYHIIPIAVIVLPLLYLFIETFFPETPSYLLIHGKEEQAENSLKFYMNHTGNATKLEIEQFNVKFAELKSAVKQQKSQNDGVTLKDFFTKRALRTISIGITVMLINIATGSFALLSYMSTIFVAVKTDIHPDTNTIIIGVVQILGSYTAIILVDRFGRKILLMISTASTGVFLAAFGTYAFFAEETDVDLTAYRSWLPLVLMALVILTANVGIIPVPAVLLVEILPPKIRAKAVSFCVTLLSFFAFVMLKIFPPFMDAFGLSATMWACASFAAMGLLYITVVVPETKGKSMNVDDD</sequence>
<evidence type="ECO:0000313" key="10">
    <source>
        <dbReference type="EMBL" id="CAD6997380.1"/>
    </source>
</evidence>
<dbReference type="InterPro" id="IPR005829">
    <property type="entry name" value="Sugar_transporter_CS"/>
</dbReference>
<dbReference type="EMBL" id="CAJHJT010000012">
    <property type="protein sequence ID" value="CAD6997382.1"/>
    <property type="molecule type" value="Genomic_DNA"/>
</dbReference>
<evidence type="ECO:0000256" key="7">
    <source>
        <dbReference type="ARBA" id="ARBA00023136"/>
    </source>
</evidence>
<reference evidence="12" key="2">
    <citation type="journal article" date="2014" name="BMC Genomics">
        <title>A genomic perspective to assessing quality of mass-reared SIT flies used in Mediterranean fruit fly (Ceratitis capitata) eradication in California.</title>
        <authorList>
            <person name="Calla B."/>
            <person name="Hall B."/>
            <person name="Hou S."/>
            <person name="Geib S.M."/>
        </authorList>
    </citation>
    <scope>NUCLEOTIDE SEQUENCE</scope>
</reference>
<organism evidence="12">
    <name type="scientific">Ceratitis capitata</name>
    <name type="common">Mediterranean fruit fly</name>
    <name type="synonym">Tephritis capitata</name>
    <dbReference type="NCBI Taxonomy" id="7213"/>
    <lineage>
        <taxon>Eukaryota</taxon>
        <taxon>Metazoa</taxon>
        <taxon>Ecdysozoa</taxon>
        <taxon>Arthropoda</taxon>
        <taxon>Hexapoda</taxon>
        <taxon>Insecta</taxon>
        <taxon>Pterygota</taxon>
        <taxon>Neoptera</taxon>
        <taxon>Endopterygota</taxon>
        <taxon>Diptera</taxon>
        <taxon>Brachycera</taxon>
        <taxon>Muscomorpha</taxon>
        <taxon>Tephritoidea</taxon>
        <taxon>Tephritidae</taxon>
        <taxon>Ceratitis</taxon>
        <taxon>Ceratitis</taxon>
    </lineage>
</organism>
<dbReference type="InterPro" id="IPR044775">
    <property type="entry name" value="MFS_ERD6/Tret1-like"/>
</dbReference>
<dbReference type="PROSITE" id="PS00216">
    <property type="entry name" value="SUGAR_TRANSPORT_1"/>
    <property type="match status" value="1"/>
</dbReference>
<feature type="transmembrane region" description="Helical" evidence="8">
    <location>
        <begin position="431"/>
        <end position="454"/>
    </location>
</feature>
<keyword evidence="5 8" id="KW-0812">Transmembrane</keyword>
<evidence type="ECO:0000256" key="8">
    <source>
        <dbReference type="SAM" id="Phobius"/>
    </source>
</evidence>
<feature type="transmembrane region" description="Helical" evidence="8">
    <location>
        <begin position="63"/>
        <end position="85"/>
    </location>
</feature>
<dbReference type="InterPro" id="IPR020846">
    <property type="entry name" value="MFS_dom"/>
</dbReference>
<evidence type="ECO:0000313" key="13">
    <source>
        <dbReference type="Proteomes" id="UP000606786"/>
    </source>
</evidence>
<dbReference type="GO" id="GO:0051119">
    <property type="term" value="F:sugar transmembrane transporter activity"/>
    <property type="evidence" value="ECO:0007669"/>
    <property type="project" value="InterPro"/>
</dbReference>
<feature type="transmembrane region" description="Helical" evidence="8">
    <location>
        <begin position="20"/>
        <end position="43"/>
    </location>
</feature>
<dbReference type="Pfam" id="PF00083">
    <property type="entry name" value="Sugar_tr"/>
    <property type="match status" value="1"/>
</dbReference>
<dbReference type="PANTHER" id="PTHR48021">
    <property type="match status" value="1"/>
</dbReference>
<name>W8C9D6_CERCA</name>
<feature type="transmembrane region" description="Helical" evidence="8">
    <location>
        <begin position="368"/>
        <end position="394"/>
    </location>
</feature>
<dbReference type="PANTHER" id="PTHR48021:SF33">
    <property type="entry name" value="AT22075P-RELATED"/>
    <property type="match status" value="1"/>
</dbReference>
<dbReference type="OrthoDB" id="8120565at2759"/>
<accession>W8C9D6</accession>
<feature type="transmembrane region" description="Helical" evidence="8">
    <location>
        <begin position="175"/>
        <end position="192"/>
    </location>
</feature>
<evidence type="ECO:0000256" key="4">
    <source>
        <dbReference type="ARBA" id="ARBA00022597"/>
    </source>
</evidence>
<dbReference type="CDD" id="cd17358">
    <property type="entry name" value="MFS_GLUT6_8_Class3_like"/>
    <property type="match status" value="1"/>
</dbReference>